<feature type="non-terminal residue" evidence="2">
    <location>
        <position position="447"/>
    </location>
</feature>
<organism evidence="2">
    <name type="scientific">Lygus hesperus</name>
    <name type="common">Western plant bug</name>
    <dbReference type="NCBI Taxonomy" id="30085"/>
    <lineage>
        <taxon>Eukaryota</taxon>
        <taxon>Metazoa</taxon>
        <taxon>Ecdysozoa</taxon>
        <taxon>Arthropoda</taxon>
        <taxon>Hexapoda</taxon>
        <taxon>Insecta</taxon>
        <taxon>Pterygota</taxon>
        <taxon>Neoptera</taxon>
        <taxon>Paraneoptera</taxon>
        <taxon>Hemiptera</taxon>
        <taxon>Heteroptera</taxon>
        <taxon>Panheteroptera</taxon>
        <taxon>Cimicomorpha</taxon>
        <taxon>Miridae</taxon>
        <taxon>Mirini</taxon>
        <taxon>Lygus</taxon>
    </lineage>
</organism>
<feature type="domain" description="Integrase zinc-binding" evidence="1">
    <location>
        <begin position="231"/>
        <end position="283"/>
    </location>
</feature>
<sequence length="447" mass="50810">PAVDTLSYKVEQPQPGFTKRIILSNIARLFDPLGYLTPIIFFDKTIMQETWKMDIGWDEEVPNNIKSMWETFINELTTLSTIHIPRLLPKTVSSYQLVCFSDASEKGYCAVIYLQSTRQSSSTLTLLKAKYRLAPLKSLKIPKRRRCRRRKGPAVSSTEFDHAKSHCFRLVQRHYYPEPFKTLEFNELPQELRRLAVFIDHTGVLRVGGRLSKAPIPIDHKYPVLLPARSHLTTLIVRHLHNTNHHAGPSAILAILRQQFWLPRARALIKQQKLRCVTCVRFSKSAAMPFMGDLPASRFSSVRPFANTGIAFAGPFLCKSSPRRNSPVHKCYLCVFVCLTTKAVHLELVTALTVEAFLDAFDRFAARRSLPSQILSDCGTNFIGAANYIKDLLDWYNREDTQSAIIHHTSHLSVKWNFNPPSAPHFGGSWESAVKSAKTLLYKVFGN</sequence>
<accession>A0A0A9WWZ6</accession>
<dbReference type="PANTHER" id="PTHR47331">
    <property type="entry name" value="PHD-TYPE DOMAIN-CONTAINING PROTEIN"/>
    <property type="match status" value="1"/>
</dbReference>
<dbReference type="Gene3D" id="3.30.420.10">
    <property type="entry name" value="Ribonuclease H-like superfamily/Ribonuclease H"/>
    <property type="match status" value="1"/>
</dbReference>
<dbReference type="InterPro" id="IPR012337">
    <property type="entry name" value="RNaseH-like_sf"/>
</dbReference>
<dbReference type="SUPFAM" id="SSF53098">
    <property type="entry name" value="Ribonuclease H-like"/>
    <property type="match status" value="1"/>
</dbReference>
<protein>
    <submittedName>
        <fullName evidence="2">Pro-Pol polyprotein</fullName>
    </submittedName>
</protein>
<feature type="non-terminal residue" evidence="2">
    <location>
        <position position="1"/>
    </location>
</feature>
<proteinExistence type="predicted"/>
<name>A0A0A9WWZ6_LYGHE</name>
<dbReference type="PANTHER" id="PTHR47331:SF1">
    <property type="entry name" value="GAG-LIKE PROTEIN"/>
    <property type="match status" value="1"/>
</dbReference>
<dbReference type="EMBL" id="GBHO01032581">
    <property type="protein sequence ID" value="JAG11023.1"/>
    <property type="molecule type" value="Transcribed_RNA"/>
</dbReference>
<dbReference type="InterPro" id="IPR008042">
    <property type="entry name" value="Retrotrans_Pao"/>
</dbReference>
<dbReference type="Pfam" id="PF17921">
    <property type="entry name" value="Integrase_H2C2"/>
    <property type="match status" value="1"/>
</dbReference>
<reference evidence="2" key="2">
    <citation type="submission" date="2014-07" db="EMBL/GenBank/DDBJ databases">
        <authorList>
            <person name="Hull J."/>
        </authorList>
    </citation>
    <scope>NUCLEOTIDE SEQUENCE</scope>
</reference>
<gene>
    <name evidence="2" type="primary">pol_69</name>
    <name evidence="2" type="ORF">CM83_15952</name>
</gene>
<evidence type="ECO:0000259" key="1">
    <source>
        <dbReference type="Pfam" id="PF17921"/>
    </source>
</evidence>
<reference evidence="2" key="1">
    <citation type="journal article" date="2014" name="PLoS ONE">
        <title>Transcriptome-Based Identification of ABC Transporters in the Western Tarnished Plant Bug Lygus hesperus.</title>
        <authorList>
            <person name="Hull J.J."/>
            <person name="Chaney K."/>
            <person name="Geib S.M."/>
            <person name="Fabrick J.A."/>
            <person name="Brent C.S."/>
            <person name="Walsh D."/>
            <person name="Lavine L.C."/>
        </authorList>
    </citation>
    <scope>NUCLEOTIDE SEQUENCE</scope>
</reference>
<evidence type="ECO:0000313" key="2">
    <source>
        <dbReference type="EMBL" id="JAG11023.1"/>
    </source>
</evidence>
<dbReference type="AlphaFoldDB" id="A0A0A9WWZ6"/>
<dbReference type="Pfam" id="PF05380">
    <property type="entry name" value="Peptidase_A17"/>
    <property type="match status" value="1"/>
</dbReference>
<dbReference type="Gene3D" id="1.10.340.70">
    <property type="match status" value="1"/>
</dbReference>
<dbReference type="GO" id="GO:0003676">
    <property type="term" value="F:nucleic acid binding"/>
    <property type="evidence" value="ECO:0007669"/>
    <property type="project" value="InterPro"/>
</dbReference>
<dbReference type="InterPro" id="IPR036397">
    <property type="entry name" value="RNaseH_sf"/>
</dbReference>
<dbReference type="InterPro" id="IPR041588">
    <property type="entry name" value="Integrase_H2C2"/>
</dbReference>